<evidence type="ECO:0000256" key="1">
    <source>
        <dbReference type="ARBA" id="ARBA00004606"/>
    </source>
</evidence>
<keyword evidence="3" id="KW-0328">Glycosyltransferase</keyword>
<evidence type="ECO:0000256" key="6">
    <source>
        <dbReference type="PIRSR" id="PIRSR605076-2"/>
    </source>
</evidence>
<dbReference type="Gene3D" id="3.90.550.10">
    <property type="entry name" value="Spore Coat Polysaccharide Biosynthesis Protein SpsA, Chain A"/>
    <property type="match status" value="2"/>
</dbReference>
<dbReference type="Pfam" id="PF03414">
    <property type="entry name" value="Glyco_transf_6"/>
    <property type="match status" value="1"/>
</dbReference>
<dbReference type="AlphaFoldDB" id="A0A8U0R0L3"/>
<proteinExistence type="inferred from homology"/>
<feature type="binding site" evidence="7">
    <location>
        <position position="33"/>
    </location>
    <ligand>
        <name>Mn(2+)</name>
        <dbReference type="ChEBI" id="CHEBI:29035"/>
    </ligand>
</feature>
<dbReference type="InterPro" id="IPR029044">
    <property type="entry name" value="Nucleotide-diphossugar_trans"/>
</dbReference>
<evidence type="ECO:0000256" key="7">
    <source>
        <dbReference type="PIRSR" id="PIRSR605076-3"/>
    </source>
</evidence>
<feature type="binding site" evidence="6">
    <location>
        <position position="125"/>
    </location>
    <ligand>
        <name>an alpha-L-fucosyl-(1-&gt;2)-beta-D-galactosyl derivative</name>
        <dbReference type="ChEBI" id="CHEBI:140327"/>
    </ligand>
</feature>
<accession>A0A8U0R0L3</accession>
<evidence type="ECO:0000256" key="3">
    <source>
        <dbReference type="ARBA" id="ARBA00022676"/>
    </source>
</evidence>
<dbReference type="SUPFAM" id="SSF53448">
    <property type="entry name" value="Nucleotide-diphospho-sugar transferases"/>
    <property type="match status" value="2"/>
</dbReference>
<dbReference type="GO" id="GO:0046872">
    <property type="term" value="F:metal ion binding"/>
    <property type="evidence" value="ECO:0007669"/>
    <property type="project" value="UniProtKB-KW"/>
</dbReference>
<dbReference type="KEGG" id="snh:120050483"/>
<dbReference type="PANTHER" id="PTHR10462:SF49">
    <property type="entry name" value="GLOBOSIDE ALPHA-1,3-N-ACETYLGALACTOSAMINYLTRANSFERASE 1"/>
    <property type="match status" value="1"/>
</dbReference>
<feature type="binding site" evidence="6">
    <location>
        <position position="148"/>
    </location>
    <ligand>
        <name>an alpha-L-fucosyl-(1-&gt;2)-beta-D-galactosyl derivative</name>
        <dbReference type="ChEBI" id="CHEBI:140327"/>
    </ligand>
</feature>
<comment type="similarity">
    <text evidence="2">Belongs to the glycosyltransferase 6 family.</text>
</comment>
<reference evidence="9" key="1">
    <citation type="submission" date="2025-08" db="UniProtKB">
        <authorList>
            <consortium name="RefSeq"/>
        </authorList>
    </citation>
    <scope>IDENTIFICATION</scope>
    <source>
        <tissue evidence="9">White muscle</tissue>
    </source>
</reference>
<keyword evidence="7" id="KW-0464">Manganese</keyword>
<dbReference type="GO" id="GO:0016020">
    <property type="term" value="C:membrane"/>
    <property type="evidence" value="ECO:0007669"/>
    <property type="project" value="UniProtKB-SubCell"/>
</dbReference>
<evidence type="ECO:0000256" key="2">
    <source>
        <dbReference type="ARBA" id="ARBA00010413"/>
    </source>
</evidence>
<comment type="cofactor">
    <cofactor evidence="7">
        <name>Mn(2+)</name>
        <dbReference type="ChEBI" id="CHEBI:29035"/>
    </cofactor>
    <text evidence="7">Binds 1 Mn(2+) ion per subunit.</text>
</comment>
<evidence type="ECO:0000313" key="8">
    <source>
        <dbReference type="Proteomes" id="UP000808372"/>
    </source>
</evidence>
<dbReference type="InterPro" id="IPR005076">
    <property type="entry name" value="Glyco_trans_6"/>
</dbReference>
<protein>
    <submittedName>
        <fullName evidence="9">Histo-blood group ABO system transferase-like</fullName>
    </submittedName>
</protein>
<comment type="subcellular location">
    <subcellularLocation>
        <location evidence="1">Membrane</location>
        <topology evidence="1">Single-pass type II membrane protein</topology>
    </subcellularLocation>
</comment>
<organism evidence="8 9">
    <name type="scientific">Salvelinus namaycush</name>
    <name type="common">Lake trout</name>
    <name type="synonym">Salmo namaycush</name>
    <dbReference type="NCBI Taxonomy" id="8040"/>
    <lineage>
        <taxon>Eukaryota</taxon>
        <taxon>Metazoa</taxon>
        <taxon>Chordata</taxon>
        <taxon>Craniata</taxon>
        <taxon>Vertebrata</taxon>
        <taxon>Euteleostomi</taxon>
        <taxon>Actinopterygii</taxon>
        <taxon>Neopterygii</taxon>
        <taxon>Teleostei</taxon>
        <taxon>Protacanthopterygii</taxon>
        <taxon>Salmoniformes</taxon>
        <taxon>Salmonidae</taxon>
        <taxon>Salmoninae</taxon>
        <taxon>Salvelinus</taxon>
    </lineage>
</organism>
<evidence type="ECO:0000256" key="4">
    <source>
        <dbReference type="ARBA" id="ARBA00022679"/>
    </source>
</evidence>
<sequence>MYESKTLQSWRADVLTATSWLAPIIWECTFNLDIIDNIHQRWGAEALSQLVAAVHLSYYYERRDKFLYERRPASLSFVPLNEGDFYYDGAVFGGTVEEVHKLTRTCQEHLDRDRVNGIEAAWQEENHLNRYRIYNKPTRLLSRVHIWDYRRSHDAPEIKVIRLASVIKNNVEIRQCKNVEGQ</sequence>
<keyword evidence="7" id="KW-0479">Metal-binding</keyword>
<dbReference type="GO" id="GO:0031982">
    <property type="term" value="C:vesicle"/>
    <property type="evidence" value="ECO:0007669"/>
    <property type="project" value="TreeGrafter"/>
</dbReference>
<gene>
    <name evidence="9" type="primary">LOC120050483</name>
</gene>
<feature type="active site" description="Nucleophile" evidence="5">
    <location>
        <position position="125"/>
    </location>
</feature>
<dbReference type="GeneID" id="120050483"/>
<dbReference type="Proteomes" id="UP000808372">
    <property type="component" value="Chromosome 1"/>
</dbReference>
<feature type="binding site" evidence="6">
    <location>
        <position position="55"/>
    </location>
    <ligand>
        <name>an alpha-L-fucosyl-(1-&gt;2)-beta-D-galactosyl derivative</name>
        <dbReference type="ChEBI" id="CHEBI:140327"/>
    </ligand>
</feature>
<dbReference type="GO" id="GO:0016758">
    <property type="term" value="F:hexosyltransferase activity"/>
    <property type="evidence" value="ECO:0007669"/>
    <property type="project" value="InterPro"/>
</dbReference>
<keyword evidence="4" id="KW-0808">Transferase</keyword>
<evidence type="ECO:0000313" key="9">
    <source>
        <dbReference type="RefSeq" id="XP_038853000.1"/>
    </source>
</evidence>
<name>A0A8U0R0L3_SALNM</name>
<dbReference type="GO" id="GO:0005975">
    <property type="term" value="P:carbohydrate metabolic process"/>
    <property type="evidence" value="ECO:0007669"/>
    <property type="project" value="InterPro"/>
</dbReference>
<dbReference type="GO" id="GO:0005794">
    <property type="term" value="C:Golgi apparatus"/>
    <property type="evidence" value="ECO:0007669"/>
    <property type="project" value="TreeGrafter"/>
</dbReference>
<dbReference type="PANTHER" id="PTHR10462">
    <property type="entry name" value="GLYCOSYLTRANSFERASE-RELATED"/>
    <property type="match status" value="1"/>
</dbReference>
<dbReference type="RefSeq" id="XP_038853000.1">
    <property type="nucleotide sequence ID" value="XM_038997072.1"/>
</dbReference>
<keyword evidence="8" id="KW-1185">Reference proteome</keyword>
<evidence type="ECO:0000256" key="5">
    <source>
        <dbReference type="PIRSR" id="PIRSR605076-1"/>
    </source>
</evidence>